<reference evidence="4" key="1">
    <citation type="submission" date="2023-09" db="EMBL/GenBank/DDBJ databases">
        <authorList>
            <person name="Li S."/>
            <person name="Li X."/>
            <person name="Zhang C."/>
            <person name="Zhao Z."/>
        </authorList>
    </citation>
    <scope>NUCLEOTIDE SEQUENCE [LARGE SCALE GENOMIC DNA]</scope>
    <source>
        <strain evidence="4">SQ345</strain>
    </source>
</reference>
<accession>A0ABY9TIA5</accession>
<evidence type="ECO:0000256" key="1">
    <source>
        <dbReference type="ARBA" id="ARBA00004328"/>
    </source>
</evidence>
<feature type="domain" description="Phage capsid-like C-terminal" evidence="2">
    <location>
        <begin position="169"/>
        <end position="404"/>
    </location>
</feature>
<organism evidence="3 4">
    <name type="scientific">Thalassotalea nanhaiensis</name>
    <dbReference type="NCBI Taxonomy" id="3065648"/>
    <lineage>
        <taxon>Bacteria</taxon>
        <taxon>Pseudomonadati</taxon>
        <taxon>Pseudomonadota</taxon>
        <taxon>Gammaproteobacteria</taxon>
        <taxon>Alteromonadales</taxon>
        <taxon>Colwelliaceae</taxon>
        <taxon>Thalassotalea</taxon>
    </lineage>
</organism>
<dbReference type="Proteomes" id="UP001248581">
    <property type="component" value="Chromosome"/>
</dbReference>
<comment type="subcellular location">
    <subcellularLocation>
        <location evidence="1">Virion</location>
    </subcellularLocation>
</comment>
<evidence type="ECO:0000313" key="4">
    <source>
        <dbReference type="Proteomes" id="UP001248581"/>
    </source>
</evidence>
<dbReference type="InterPro" id="IPR024455">
    <property type="entry name" value="Phage_capsid"/>
</dbReference>
<evidence type="ECO:0000313" key="3">
    <source>
        <dbReference type="EMBL" id="WNC67534.1"/>
    </source>
</evidence>
<dbReference type="RefSeq" id="WP_348386693.1">
    <property type="nucleotide sequence ID" value="NZ_CP134146.1"/>
</dbReference>
<evidence type="ECO:0000259" key="2">
    <source>
        <dbReference type="Pfam" id="PF05065"/>
    </source>
</evidence>
<keyword evidence="4" id="KW-1185">Reference proteome</keyword>
<dbReference type="NCBIfam" id="TIGR01554">
    <property type="entry name" value="major_cap_HK97"/>
    <property type="match status" value="1"/>
</dbReference>
<name>A0ABY9TIA5_9GAMM</name>
<proteinExistence type="predicted"/>
<gene>
    <name evidence="3" type="ORF">RI845_13530</name>
</gene>
<protein>
    <submittedName>
        <fullName evidence="3">Phage major capsid protein</fullName>
    </submittedName>
</protein>
<dbReference type="EMBL" id="CP134146">
    <property type="protein sequence ID" value="WNC67534.1"/>
    <property type="molecule type" value="Genomic_DNA"/>
</dbReference>
<sequence length="426" mass="46579">MKIKTYAQYQAALAKIKAIIGNEMDHTTINRLKSLSISDEQKLRQIGSALNEVCDSDIAEMKSAHLALRLKAKTIKPTKSKSQLKTKSKKVNDVKKQLKTTTKAERDNHLRGKALLSSDAAVAIDKSLQLKVIERARAVGGLFADVNIEVVDSLIVKANPVALTAAQVAAYTESDGSVAFVRGQTGLGTMVQPTVYTGKNEFKDYISKEVINDVHVDVEGWLLNQMSRSFNNEFAIQFVAGDETTNKEFMGIFGNRFHTTNSFVADSSRDIETLGAFDSKVNGSLGGADPSVAGNAVDNIRDFIDTLPTEHRDGAKLYMHKSVLSHIRKLKTLEGASLVVNGKIDDFDVVLDDMMPAYDEVAAVAEPLILFGKVNEAFAVKSHASELDINPYKIDGAVAYEEVQRMSSFIKDNNALRIFFAGTKAP</sequence>
<dbReference type="InterPro" id="IPR054612">
    <property type="entry name" value="Phage_capsid-like_C"/>
</dbReference>
<dbReference type="Pfam" id="PF05065">
    <property type="entry name" value="Phage_capsid"/>
    <property type="match status" value="1"/>
</dbReference>
<dbReference type="SUPFAM" id="SSF56563">
    <property type="entry name" value="Major capsid protein gp5"/>
    <property type="match status" value="1"/>
</dbReference>